<dbReference type="Gene3D" id="6.10.340.10">
    <property type="match status" value="1"/>
</dbReference>
<dbReference type="InterPro" id="IPR004089">
    <property type="entry name" value="MCPsignal_dom"/>
</dbReference>
<evidence type="ECO:0000256" key="3">
    <source>
        <dbReference type="ARBA" id="ARBA00029447"/>
    </source>
</evidence>
<name>M1WQ13_PSEP2</name>
<comment type="similarity">
    <text evidence="3">Belongs to the methyl-accepting chemotaxis (MCP) protein family.</text>
</comment>
<dbReference type="SMART" id="SM00283">
    <property type="entry name" value="MA"/>
    <property type="match status" value="1"/>
</dbReference>
<keyword evidence="6" id="KW-0812">Transmembrane</keyword>
<comment type="subcellular location">
    <subcellularLocation>
        <location evidence="1">Membrane</location>
    </subcellularLocation>
</comment>
<feature type="transmembrane region" description="Helical" evidence="6">
    <location>
        <begin position="171"/>
        <end position="193"/>
    </location>
</feature>
<dbReference type="SUPFAM" id="SSF58104">
    <property type="entry name" value="Methyl-accepting chemotaxis protein (MCP) signaling domain"/>
    <property type="match status" value="1"/>
</dbReference>
<dbReference type="AlphaFoldDB" id="M1WQ13"/>
<evidence type="ECO:0000259" key="7">
    <source>
        <dbReference type="PROSITE" id="PS50111"/>
    </source>
</evidence>
<evidence type="ECO:0000259" key="8">
    <source>
        <dbReference type="PROSITE" id="PS50885"/>
    </source>
</evidence>
<dbReference type="eggNOG" id="COG0840">
    <property type="taxonomic scope" value="Bacteria"/>
</dbReference>
<evidence type="ECO:0000313" key="9">
    <source>
        <dbReference type="EMBL" id="CCH48719.1"/>
    </source>
</evidence>
<evidence type="ECO:0000256" key="2">
    <source>
        <dbReference type="ARBA" id="ARBA00023224"/>
    </source>
</evidence>
<feature type="domain" description="HAMP" evidence="8">
    <location>
        <begin position="195"/>
        <end position="248"/>
    </location>
</feature>
<keyword evidence="6" id="KW-1133">Transmembrane helix</keyword>
<protein>
    <submittedName>
        <fullName evidence="9">Putative Methyl-accepting chemotaxis sensory transducer</fullName>
    </submittedName>
</protein>
<dbReference type="PANTHER" id="PTHR32089">
    <property type="entry name" value="METHYL-ACCEPTING CHEMOTAXIS PROTEIN MCPB"/>
    <property type="match status" value="1"/>
</dbReference>
<proteinExistence type="inferred from homology"/>
<dbReference type="Gene3D" id="1.10.287.950">
    <property type="entry name" value="Methyl-accepting chemotaxis protein"/>
    <property type="match status" value="1"/>
</dbReference>
<dbReference type="STRING" id="1322246.BN4_11484"/>
<dbReference type="GO" id="GO:0007165">
    <property type="term" value="P:signal transduction"/>
    <property type="evidence" value="ECO:0007669"/>
    <property type="project" value="UniProtKB-KW"/>
</dbReference>
<dbReference type="PRINTS" id="PR00260">
    <property type="entry name" value="CHEMTRNSDUCR"/>
</dbReference>
<dbReference type="Pfam" id="PF00015">
    <property type="entry name" value="MCPsignal"/>
    <property type="match status" value="1"/>
</dbReference>
<keyword evidence="6" id="KW-0472">Membrane</keyword>
<dbReference type="CDD" id="cd11386">
    <property type="entry name" value="MCP_signal"/>
    <property type="match status" value="1"/>
</dbReference>
<dbReference type="InterPro" id="IPR004090">
    <property type="entry name" value="Chemotax_Me-accpt_rcpt"/>
</dbReference>
<feature type="domain" description="Methyl-accepting transducer" evidence="7">
    <location>
        <begin position="296"/>
        <end position="532"/>
    </location>
</feature>
<dbReference type="EMBL" id="FO203427">
    <property type="protein sequence ID" value="CCH48719.1"/>
    <property type="molecule type" value="Genomic_DNA"/>
</dbReference>
<dbReference type="PROSITE" id="PS50111">
    <property type="entry name" value="CHEMOTAXIS_TRANSDUC_2"/>
    <property type="match status" value="1"/>
</dbReference>
<keyword evidence="10" id="KW-1185">Reference proteome</keyword>
<accession>M1WQ13</accession>
<keyword evidence="2 4" id="KW-0807">Transducer</keyword>
<reference evidence="10" key="2">
    <citation type="journal article" date="2013" name="Stand. Genomic Sci.">
        <title>Complete genome sequence of Desulfocapsa sulfexigens, a marine deltaproteobacterium specialized in disproportionating inorganic sulfur compounds.</title>
        <authorList>
            <person name="Finster K.W."/>
            <person name="Kjeldsen K.U."/>
            <person name="Kube M."/>
            <person name="Reinhardt R."/>
            <person name="Mussmann M."/>
            <person name="Amann R."/>
            <person name="Schreiber L."/>
        </authorList>
    </citation>
    <scope>NUCLEOTIDE SEQUENCE [LARGE SCALE GENOMIC DNA]</scope>
    <source>
        <strain evidence="10">DSM 10523 / SB164P1</strain>
    </source>
</reference>
<dbReference type="Proteomes" id="UP000011724">
    <property type="component" value="Chromosome"/>
</dbReference>
<dbReference type="PROSITE" id="PS50885">
    <property type="entry name" value="HAMP"/>
    <property type="match status" value="1"/>
</dbReference>
<sequence>MNTFEPTATALETPEKKAPSQMRGGLELKILLVIVFAVTTILTGFGVYEYITSKTAMTAQLERKGENIRKRLEQHLISALWDYDSDSAITSLKSEMKEHEVYGILVHEEGGKNIFAAMTRDKEWKPVETKTAIKGKFVTTEADILRRGKVVGHVTVLITEKFMDEALMQSIYGIAVKTIAIDLAIVLVLAFFIRRFVMKPLGRIQAFAARVGGGDLTCTLVTGHYTDELLVLKDAMESMVCSLSDKMDEVQERQAEAEEQTRLAKDAAQQADAARLQAESARQEGMMEAARTLEGIVSKINSTSHHISEKIIETSEGAERQSARSAETATAMEEMNATVMEVAKNAGETSIQAEEAMNKAKEGADIVRQAVEAIGKVDSKTDELMENMTVLNSQAQNTGQILGVISDIADQTNLLALNAAIEAARAGEAGRGFAVVADEVRKLAEKTMDATKQVEESINGIRSGAKKSGETTKEADEVVKKATELASMSGTALDKILGLVEGTSTRIASIATAAEEQSATSEQITRSVDEINSITDETSRDMHVASDGVEDLKNLVADLEGLIDQLKR</sequence>
<feature type="coiled-coil region" evidence="5">
    <location>
        <begin position="247"/>
        <end position="284"/>
    </location>
</feature>
<dbReference type="FunFam" id="1.10.287.950:FF:000001">
    <property type="entry name" value="Methyl-accepting chemotaxis sensory transducer"/>
    <property type="match status" value="1"/>
</dbReference>
<dbReference type="OrthoDB" id="9789976at2"/>
<keyword evidence="5" id="KW-0175">Coiled coil</keyword>
<dbReference type="GO" id="GO:0006935">
    <property type="term" value="P:chemotaxis"/>
    <property type="evidence" value="ECO:0007669"/>
    <property type="project" value="InterPro"/>
</dbReference>
<dbReference type="SMART" id="SM00304">
    <property type="entry name" value="HAMP"/>
    <property type="match status" value="1"/>
</dbReference>
<dbReference type="RefSeq" id="WP_015414765.1">
    <property type="nucleotide sequence ID" value="NC_020409.1"/>
</dbReference>
<gene>
    <name evidence="9" type="ordered locus">BN4_11484</name>
</gene>
<dbReference type="KEGG" id="dpi:BN4_11484"/>
<feature type="transmembrane region" description="Helical" evidence="6">
    <location>
        <begin position="30"/>
        <end position="51"/>
    </location>
</feature>
<dbReference type="BioCyc" id="DPIE1322246:BN4_RS07460-MONOMER"/>
<evidence type="ECO:0000256" key="1">
    <source>
        <dbReference type="ARBA" id="ARBA00004370"/>
    </source>
</evidence>
<evidence type="ECO:0000256" key="5">
    <source>
        <dbReference type="SAM" id="Coils"/>
    </source>
</evidence>
<dbReference type="GO" id="GO:0004888">
    <property type="term" value="F:transmembrane signaling receptor activity"/>
    <property type="evidence" value="ECO:0007669"/>
    <property type="project" value="InterPro"/>
</dbReference>
<dbReference type="PATRIC" id="fig|879567.3.peg.1553"/>
<organism evidence="9 10">
    <name type="scientific">Pseudodesulfovibrio piezophilus (strain DSM 21447 / JCM 15486 / C1TLV30)</name>
    <name type="common">Desulfovibrio piezophilus</name>
    <dbReference type="NCBI Taxonomy" id="1322246"/>
    <lineage>
        <taxon>Bacteria</taxon>
        <taxon>Pseudomonadati</taxon>
        <taxon>Thermodesulfobacteriota</taxon>
        <taxon>Desulfovibrionia</taxon>
        <taxon>Desulfovibrionales</taxon>
        <taxon>Desulfovibrionaceae</taxon>
    </lineage>
</organism>
<evidence type="ECO:0000313" key="10">
    <source>
        <dbReference type="Proteomes" id="UP000011724"/>
    </source>
</evidence>
<evidence type="ECO:0000256" key="6">
    <source>
        <dbReference type="SAM" id="Phobius"/>
    </source>
</evidence>
<dbReference type="HOGENOM" id="CLU_000445_107_27_7"/>
<dbReference type="InterPro" id="IPR003660">
    <property type="entry name" value="HAMP_dom"/>
</dbReference>
<evidence type="ECO:0000256" key="4">
    <source>
        <dbReference type="PROSITE-ProRule" id="PRU00284"/>
    </source>
</evidence>
<dbReference type="GO" id="GO:0016020">
    <property type="term" value="C:membrane"/>
    <property type="evidence" value="ECO:0007669"/>
    <property type="project" value="UniProtKB-SubCell"/>
</dbReference>
<dbReference type="PANTHER" id="PTHR32089:SF112">
    <property type="entry name" value="LYSOZYME-LIKE PROTEIN-RELATED"/>
    <property type="match status" value="1"/>
</dbReference>
<reference evidence="9 10" key="1">
    <citation type="journal article" date="2013" name="PLoS ONE">
        <title>The first genomic and proteomic characterization of a deep-sea sulfate reducer: insights into the piezophilic lifestyle of Desulfovibrio piezophilus.</title>
        <authorList>
            <person name="Pradel N."/>
            <person name="Ji B."/>
            <person name="Gimenez G."/>
            <person name="Talla E."/>
            <person name="Lenoble P."/>
            <person name="Garel M."/>
            <person name="Tamburini C."/>
            <person name="Fourquet P."/>
            <person name="Lebrun R."/>
            <person name="Bertin P."/>
            <person name="Denis Y."/>
            <person name="Pophillat M."/>
            <person name="Barbe V."/>
            <person name="Ollivier B."/>
            <person name="Dolla A."/>
        </authorList>
    </citation>
    <scope>NUCLEOTIDE SEQUENCE [LARGE SCALE GENOMIC DNA]</scope>
    <source>
        <strain evidence="10">DSM 10523 / SB164P1</strain>
    </source>
</reference>